<dbReference type="InterPro" id="IPR000259">
    <property type="entry name" value="Adhesion_dom_fimbrial"/>
</dbReference>
<evidence type="ECO:0000313" key="4">
    <source>
        <dbReference type="Proteomes" id="UP000010290"/>
    </source>
</evidence>
<dbReference type="PRINTS" id="PR01613">
    <property type="entry name" value="FIMBRIALPAPF"/>
</dbReference>
<feature type="chain" id="PRO_5003921653" evidence="1">
    <location>
        <begin position="23"/>
        <end position="174"/>
    </location>
</feature>
<accession>K8WJC3</accession>
<dbReference type="OrthoDB" id="6455423at2"/>
<dbReference type="InterPro" id="IPR008966">
    <property type="entry name" value="Adhesion_dom_sf"/>
</dbReference>
<dbReference type="RefSeq" id="WP_008915686.1">
    <property type="nucleotide sequence ID" value="NZ_CM001773.1"/>
</dbReference>
<dbReference type="InterPro" id="IPR005430">
    <property type="entry name" value="P_pili_tip_PapF"/>
</dbReference>
<dbReference type="PANTHER" id="PTHR33420">
    <property type="entry name" value="FIMBRIAL SUBUNIT ELFA-RELATED"/>
    <property type="match status" value="1"/>
</dbReference>
<dbReference type="Pfam" id="PF00419">
    <property type="entry name" value="Fimbrial"/>
    <property type="match status" value="1"/>
</dbReference>
<feature type="domain" description="Fimbrial-type adhesion" evidence="2">
    <location>
        <begin position="28"/>
        <end position="173"/>
    </location>
</feature>
<dbReference type="Gene3D" id="2.60.40.1090">
    <property type="entry name" value="Fimbrial-type adhesion domain"/>
    <property type="match status" value="1"/>
</dbReference>
<gene>
    <name evidence="3" type="ORF">OO7_09340</name>
</gene>
<evidence type="ECO:0000313" key="3">
    <source>
        <dbReference type="EMBL" id="EKT57577.1"/>
    </source>
</evidence>
<dbReference type="InterPro" id="IPR036937">
    <property type="entry name" value="Adhesion_dom_fimbrial_sf"/>
</dbReference>
<sequence>MKIINKLKIFSLFILMSCFSQADVIIDVTAKLIDPACTIRSKDNSKPLQINFGSLNPELINTPNSTRDFSIYISGCDSTNLAIIVTPKTNGAMSYNGRNILSTNTSGLGIDLKQVNGTSVRDLEISKLQRIYPVKNSSTESRLDLKAQLVNVGAIGDLALGQFSTSATFTVTYN</sequence>
<dbReference type="PATRIC" id="fig|1141660.3.peg.1865"/>
<name>K8WJC3_9GAMM</name>
<evidence type="ECO:0000256" key="1">
    <source>
        <dbReference type="SAM" id="SignalP"/>
    </source>
</evidence>
<evidence type="ECO:0000259" key="2">
    <source>
        <dbReference type="Pfam" id="PF00419"/>
    </source>
</evidence>
<keyword evidence="1" id="KW-0732">Signal</keyword>
<reference evidence="3 4" key="1">
    <citation type="journal article" date="2012" name="BMC Genomics">
        <title>Comparative genomics of bacteria in the genus Providencia isolated from wild Drosophila melanogaster.</title>
        <authorList>
            <person name="Galac M.R."/>
            <person name="Lazzaro B.P."/>
        </authorList>
    </citation>
    <scope>NUCLEOTIDE SEQUENCE [LARGE SCALE GENOMIC DNA]</scope>
    <source>
        <strain evidence="3 4">DSM 19967</strain>
    </source>
</reference>
<dbReference type="HOGENOM" id="CLU_129284_0_0_6"/>
<dbReference type="EMBL" id="AKKN01000008">
    <property type="protein sequence ID" value="EKT57577.1"/>
    <property type="molecule type" value="Genomic_DNA"/>
</dbReference>
<proteinExistence type="predicted"/>
<feature type="signal peptide" evidence="1">
    <location>
        <begin position="1"/>
        <end position="22"/>
    </location>
</feature>
<dbReference type="PANTHER" id="PTHR33420:SF33">
    <property type="entry name" value="MINOR FIMBRIAL SUBUNIT"/>
    <property type="match status" value="1"/>
</dbReference>
<dbReference type="SUPFAM" id="SSF49401">
    <property type="entry name" value="Bacterial adhesins"/>
    <property type="match status" value="1"/>
</dbReference>
<organism evidence="3 4">
    <name type="scientific">Providencia sneebia DSM 19967</name>
    <dbReference type="NCBI Taxonomy" id="1141660"/>
    <lineage>
        <taxon>Bacteria</taxon>
        <taxon>Pseudomonadati</taxon>
        <taxon>Pseudomonadota</taxon>
        <taxon>Gammaproteobacteria</taxon>
        <taxon>Enterobacterales</taxon>
        <taxon>Morganellaceae</taxon>
        <taxon>Providencia</taxon>
    </lineage>
</organism>
<dbReference type="InterPro" id="IPR050263">
    <property type="entry name" value="Bact_Fimbrial_Adh_Pro"/>
</dbReference>
<dbReference type="AlphaFoldDB" id="K8WJC3"/>
<protein>
    <submittedName>
        <fullName evidence="3">Fimbrial subunit</fullName>
    </submittedName>
</protein>
<dbReference type="GO" id="GO:0043709">
    <property type="term" value="P:cell adhesion involved in single-species biofilm formation"/>
    <property type="evidence" value="ECO:0007669"/>
    <property type="project" value="TreeGrafter"/>
</dbReference>
<comment type="caution">
    <text evidence="3">The sequence shown here is derived from an EMBL/GenBank/DDBJ whole genome shotgun (WGS) entry which is preliminary data.</text>
</comment>
<dbReference type="Proteomes" id="UP000010290">
    <property type="component" value="Chromosome"/>
</dbReference>
<dbReference type="GO" id="GO:0009289">
    <property type="term" value="C:pilus"/>
    <property type="evidence" value="ECO:0007669"/>
    <property type="project" value="InterPro"/>
</dbReference>
<keyword evidence="4" id="KW-1185">Reference proteome</keyword>